<dbReference type="Pfam" id="PF15072">
    <property type="entry name" value="HROB"/>
    <property type="match status" value="1"/>
</dbReference>
<feature type="compositionally biased region" description="Basic and acidic residues" evidence="1">
    <location>
        <begin position="36"/>
        <end position="50"/>
    </location>
</feature>
<dbReference type="GO" id="GO:0000725">
    <property type="term" value="P:recombinational repair"/>
    <property type="evidence" value="ECO:0007669"/>
    <property type="project" value="InterPro"/>
</dbReference>
<comment type="caution">
    <text evidence="3">The sequence shown here is derived from an EMBL/GenBank/DDBJ whole genome shotgun (WGS) entry which is preliminary data.</text>
</comment>
<dbReference type="EMBL" id="JAHXZJ010002237">
    <property type="protein sequence ID" value="KAH0547337.1"/>
    <property type="molecule type" value="Genomic_DNA"/>
</dbReference>
<dbReference type="AlphaFoldDB" id="A0AAV7IAS6"/>
<reference evidence="3 4" key="1">
    <citation type="journal article" date="2021" name="J. Hered.">
        <title>A chromosome-level genome assembly of the parasitoid wasp, Cotesia glomerata (Hymenoptera: Braconidae).</title>
        <authorList>
            <person name="Pinto B.J."/>
            <person name="Weis J.J."/>
            <person name="Gamble T."/>
            <person name="Ode P.J."/>
            <person name="Paul R."/>
            <person name="Zaspel J.M."/>
        </authorList>
    </citation>
    <scope>NUCLEOTIDE SEQUENCE [LARGE SCALE GENOMIC DNA]</scope>
    <source>
        <strain evidence="3">CgM1</strain>
    </source>
</reference>
<evidence type="ECO:0000259" key="2">
    <source>
        <dbReference type="Pfam" id="PF15072"/>
    </source>
</evidence>
<dbReference type="PANTHER" id="PTHR14523">
    <property type="entry name" value="UNCHARACTERIZED PROTEIN C17ORF53 HOMOLOG"/>
    <property type="match status" value="1"/>
</dbReference>
<organism evidence="3 4">
    <name type="scientific">Cotesia glomerata</name>
    <name type="common">Lepidopteran parasitic wasp</name>
    <name type="synonym">Apanteles glomeratus</name>
    <dbReference type="NCBI Taxonomy" id="32391"/>
    <lineage>
        <taxon>Eukaryota</taxon>
        <taxon>Metazoa</taxon>
        <taxon>Ecdysozoa</taxon>
        <taxon>Arthropoda</taxon>
        <taxon>Hexapoda</taxon>
        <taxon>Insecta</taxon>
        <taxon>Pterygota</taxon>
        <taxon>Neoptera</taxon>
        <taxon>Endopterygota</taxon>
        <taxon>Hymenoptera</taxon>
        <taxon>Apocrita</taxon>
        <taxon>Ichneumonoidea</taxon>
        <taxon>Braconidae</taxon>
        <taxon>Microgastrinae</taxon>
        <taxon>Cotesia</taxon>
    </lineage>
</organism>
<sequence length="452" mass="50500">MAEFDRDFDFDEDSLREIESNESMLFTQQCSIPLEKSPDENKSPEQEQSSRKNLLLDLFDRPPEVEDIPEESSCKTLLLDLMSRSAAPSSPKEREPLKNLLLDTMSKKTPNNIRKNLLTEKNDRSPFKRPLSPKPKEPPKTLVRKFPGPAGLLSFSAAKKNQSLSKALNDNLNDDSDEGRAESRFCSQDTKKLFTDGAWRLMMNELPQDYLTGKDISSIKNLGRSKKISILAGIIEKIDWSAANPRVTLKDISDSIEGMMHKDIFARYSNVLQPGVVVLLRDVGILNLRGSKASLTTSILFISPISIVAAYNDKSRLITTPELTKLMEQDLGSQVSRGIPDTLMDMSDFELDDNLFEGFAVQREASGAQGNLSQETKLARTEEVPGTTFGDHLLDDSDDEMMSQMQLSPERNYVVANNANGGTDNHEDTFGDSDDELLSQLDMDAVVNTYDK</sequence>
<keyword evidence="4" id="KW-1185">Reference proteome</keyword>
<evidence type="ECO:0000256" key="1">
    <source>
        <dbReference type="SAM" id="MobiDB-lite"/>
    </source>
</evidence>
<evidence type="ECO:0000313" key="4">
    <source>
        <dbReference type="Proteomes" id="UP000826195"/>
    </source>
</evidence>
<feature type="region of interest" description="Disordered" evidence="1">
    <location>
        <begin position="30"/>
        <end position="56"/>
    </location>
</feature>
<name>A0AAV7IAS6_COTGL</name>
<dbReference type="InterPro" id="IPR058570">
    <property type="entry name" value="HROB_OB"/>
</dbReference>
<feature type="region of interest" description="Disordered" evidence="1">
    <location>
        <begin position="106"/>
        <end position="145"/>
    </location>
</feature>
<dbReference type="PANTHER" id="PTHR14523:SF1">
    <property type="entry name" value="HOMOLOGOUS RECOMBINATION OB-FOLD PROTEIN"/>
    <property type="match status" value="1"/>
</dbReference>
<accession>A0AAV7IAS6</accession>
<evidence type="ECO:0000313" key="3">
    <source>
        <dbReference type="EMBL" id="KAH0547337.1"/>
    </source>
</evidence>
<feature type="compositionally biased region" description="Basic and acidic residues" evidence="1">
    <location>
        <begin position="117"/>
        <end position="126"/>
    </location>
</feature>
<dbReference type="Proteomes" id="UP000826195">
    <property type="component" value="Unassembled WGS sequence"/>
</dbReference>
<gene>
    <name evidence="3" type="ORF">KQX54_018752</name>
</gene>
<proteinExistence type="predicted"/>
<dbReference type="InterPro" id="IPR028045">
    <property type="entry name" value="HROB"/>
</dbReference>
<feature type="domain" description="Homologous recombination OB-fold protein OB-fold" evidence="2">
    <location>
        <begin position="226"/>
        <end position="311"/>
    </location>
</feature>
<protein>
    <recommendedName>
        <fullName evidence="2">Homologous recombination OB-fold protein OB-fold domain-containing protein</fullName>
    </recommendedName>
</protein>